<dbReference type="EMBL" id="JAOCKX010000002">
    <property type="protein sequence ID" value="MDH2129866.1"/>
    <property type="molecule type" value="Genomic_DNA"/>
</dbReference>
<comment type="caution">
    <text evidence="1">The sequence shown here is derived from an EMBL/GenBank/DDBJ whole genome shotgun (WGS) entry which is preliminary data.</text>
</comment>
<protein>
    <submittedName>
        <fullName evidence="1">Uncharacterized protein</fullName>
    </submittedName>
</protein>
<dbReference type="RefSeq" id="WP_279727116.1">
    <property type="nucleotide sequence ID" value="NZ_JAOCKX010000002.1"/>
</dbReference>
<dbReference type="Proteomes" id="UP001162318">
    <property type="component" value="Unassembled WGS sequence"/>
</dbReference>
<organism evidence="1 2">
    <name type="scientific">Sphingobium yanoikuyae</name>
    <name type="common">Sphingomonas yanoikuyae</name>
    <dbReference type="NCBI Taxonomy" id="13690"/>
    <lineage>
        <taxon>Bacteria</taxon>
        <taxon>Pseudomonadati</taxon>
        <taxon>Pseudomonadota</taxon>
        <taxon>Alphaproteobacteria</taxon>
        <taxon>Sphingomonadales</taxon>
        <taxon>Sphingomonadaceae</taxon>
        <taxon>Sphingobium</taxon>
    </lineage>
</organism>
<reference evidence="1" key="1">
    <citation type="submission" date="2022-09" db="EMBL/GenBank/DDBJ databases">
        <title>Intensive care unit water sources are persistently colonized with multi-drug resistant bacteria and are the site of extensive horizontal gene transfer of antibiotic resistance genes.</title>
        <authorList>
            <person name="Diorio-Toth L."/>
        </authorList>
    </citation>
    <scope>NUCLEOTIDE SEQUENCE</scope>
    <source>
        <strain evidence="1">GD03659</strain>
    </source>
</reference>
<proteinExistence type="predicted"/>
<sequence>MSEPNWTIVWGDNHYFELRPAVPGAVAIPMTDEALNGVWPTKAAAAEMALCQLRLTKWDAAKNIKRAQAIIRRENRKQQPKAA</sequence>
<evidence type="ECO:0000313" key="1">
    <source>
        <dbReference type="EMBL" id="MDH2129866.1"/>
    </source>
</evidence>
<name>A0AA42WSP9_SPHYA</name>
<evidence type="ECO:0000313" key="2">
    <source>
        <dbReference type="Proteomes" id="UP001162318"/>
    </source>
</evidence>
<accession>A0AA42WSP9</accession>
<dbReference type="AlphaFoldDB" id="A0AA42WSP9"/>
<gene>
    <name evidence="1" type="ORF">N5J77_01925</name>
</gene>